<dbReference type="RefSeq" id="WP_091553827.1">
    <property type="nucleotide sequence ID" value="NZ_FNPH01000002.1"/>
</dbReference>
<protein>
    <submittedName>
        <fullName evidence="1">Uncharacterized protein</fullName>
    </submittedName>
</protein>
<accession>A0A1H3KDD0</accession>
<dbReference type="STRING" id="405436.SAMN05444365_102454"/>
<sequence>MPTSTAPTALWNWSVEAPVAAPDVYRALAAVLDRPVLPLAGADPELLLDDVVLCDVWRRPGLFGMSVDCYRAPADVGETGVVAGFARLIGERCLLPDDTADPGRFLLITPEGVVRPVHLDVADTDDGEVLSNLRFCTASDPWCREWARCDQSRRAPDSVLPPYVVA</sequence>
<dbReference type="OrthoDB" id="3385149at2"/>
<reference evidence="2" key="1">
    <citation type="submission" date="2016-10" db="EMBL/GenBank/DDBJ databases">
        <authorList>
            <person name="Varghese N."/>
            <person name="Submissions S."/>
        </authorList>
    </citation>
    <scope>NUCLEOTIDE SEQUENCE [LARGE SCALE GENOMIC DNA]</scope>
    <source>
        <strain evidence="2">DSM 45245</strain>
    </source>
</reference>
<keyword evidence="2" id="KW-1185">Reference proteome</keyword>
<gene>
    <name evidence="1" type="ORF">SAMN05444365_102454</name>
</gene>
<dbReference type="AlphaFoldDB" id="A0A1H3KDD0"/>
<dbReference type="Proteomes" id="UP000242415">
    <property type="component" value="Unassembled WGS sequence"/>
</dbReference>
<proteinExistence type="predicted"/>
<dbReference type="EMBL" id="FNPH01000002">
    <property type="protein sequence ID" value="SDY50103.1"/>
    <property type="molecule type" value="Genomic_DNA"/>
</dbReference>
<evidence type="ECO:0000313" key="1">
    <source>
        <dbReference type="EMBL" id="SDY50103.1"/>
    </source>
</evidence>
<name>A0A1H3KDD0_9ACTN</name>
<evidence type="ECO:0000313" key="2">
    <source>
        <dbReference type="Proteomes" id="UP000242415"/>
    </source>
</evidence>
<organism evidence="1 2">
    <name type="scientific">Micromonospora pattaloongensis</name>
    <dbReference type="NCBI Taxonomy" id="405436"/>
    <lineage>
        <taxon>Bacteria</taxon>
        <taxon>Bacillati</taxon>
        <taxon>Actinomycetota</taxon>
        <taxon>Actinomycetes</taxon>
        <taxon>Micromonosporales</taxon>
        <taxon>Micromonosporaceae</taxon>
        <taxon>Micromonospora</taxon>
    </lineage>
</organism>